<feature type="transmembrane region" description="Helical" evidence="1">
    <location>
        <begin position="20"/>
        <end position="41"/>
    </location>
</feature>
<dbReference type="InterPro" id="IPR000160">
    <property type="entry name" value="GGDEF_dom"/>
</dbReference>
<feature type="transmembrane region" description="Helical" evidence="1">
    <location>
        <begin position="161"/>
        <end position="182"/>
    </location>
</feature>
<dbReference type="OrthoDB" id="73375at2"/>
<feature type="transmembrane region" description="Helical" evidence="1">
    <location>
        <begin position="121"/>
        <end position="141"/>
    </location>
</feature>
<dbReference type="Proteomes" id="UP000283255">
    <property type="component" value="Unassembled WGS sequence"/>
</dbReference>
<reference evidence="3 4" key="1">
    <citation type="submission" date="2018-09" db="EMBL/GenBank/DDBJ databases">
        <authorList>
            <person name="Wang F."/>
        </authorList>
    </citation>
    <scope>NUCLEOTIDE SEQUENCE [LARGE SCALE GENOMIC DNA]</scope>
    <source>
        <strain evidence="3 4">PLHSC7-2</strain>
    </source>
</reference>
<organism evidence="3 4">
    <name type="scientific">Motilimonas pumila</name>
    <dbReference type="NCBI Taxonomy" id="2303987"/>
    <lineage>
        <taxon>Bacteria</taxon>
        <taxon>Pseudomonadati</taxon>
        <taxon>Pseudomonadota</taxon>
        <taxon>Gammaproteobacteria</taxon>
        <taxon>Alteromonadales</taxon>
        <taxon>Alteromonadales genera incertae sedis</taxon>
        <taxon>Motilimonas</taxon>
    </lineage>
</organism>
<dbReference type="AlphaFoldDB" id="A0A418YBW8"/>
<name>A0A418YBW8_9GAMM</name>
<dbReference type="SMART" id="SM00267">
    <property type="entry name" value="GGDEF"/>
    <property type="match status" value="1"/>
</dbReference>
<dbReference type="NCBIfam" id="TIGR00254">
    <property type="entry name" value="GGDEF"/>
    <property type="match status" value="1"/>
</dbReference>
<dbReference type="InterPro" id="IPR043128">
    <property type="entry name" value="Rev_trsase/Diguanyl_cyclase"/>
</dbReference>
<evidence type="ECO:0000313" key="4">
    <source>
        <dbReference type="Proteomes" id="UP000283255"/>
    </source>
</evidence>
<comment type="caution">
    <text evidence="3">The sequence shown here is derived from an EMBL/GenBank/DDBJ whole genome shotgun (WGS) entry which is preliminary data.</text>
</comment>
<protein>
    <submittedName>
        <fullName evidence="3">GGDEF domain-containing protein</fullName>
    </submittedName>
</protein>
<dbReference type="SUPFAM" id="SSF55073">
    <property type="entry name" value="Nucleotide cyclase"/>
    <property type="match status" value="1"/>
</dbReference>
<dbReference type="PANTHER" id="PTHR46663">
    <property type="entry name" value="DIGUANYLATE CYCLASE DGCT-RELATED"/>
    <property type="match status" value="1"/>
</dbReference>
<dbReference type="InterPro" id="IPR052163">
    <property type="entry name" value="DGC-Regulatory_Protein"/>
</dbReference>
<keyword evidence="1" id="KW-0812">Transmembrane</keyword>
<dbReference type="Gene3D" id="3.30.70.270">
    <property type="match status" value="1"/>
</dbReference>
<dbReference type="RefSeq" id="WP_119911685.1">
    <property type="nucleotide sequence ID" value="NZ_QZCH01000022.1"/>
</dbReference>
<dbReference type="PANTHER" id="PTHR46663:SF2">
    <property type="entry name" value="GGDEF DOMAIN-CONTAINING PROTEIN"/>
    <property type="match status" value="1"/>
</dbReference>
<keyword evidence="1" id="KW-0472">Membrane</keyword>
<dbReference type="EMBL" id="QZCH01000022">
    <property type="protein sequence ID" value="RJG42023.1"/>
    <property type="molecule type" value="Genomic_DNA"/>
</dbReference>
<feature type="transmembrane region" description="Helical" evidence="1">
    <location>
        <begin position="78"/>
        <end position="109"/>
    </location>
</feature>
<dbReference type="CDD" id="cd01949">
    <property type="entry name" value="GGDEF"/>
    <property type="match status" value="1"/>
</dbReference>
<dbReference type="InterPro" id="IPR029787">
    <property type="entry name" value="Nucleotide_cyclase"/>
</dbReference>
<sequence>MKLLTPQSLLQIDEELKLRLIHLMLILESVVSVITLVMSCFRAAEIGFSPRDMVQMTLVCILLLVTVSRHQLSISSQFIFLLVFNFIVLNAGLLTLGPLAGSVFFLFLTCFMVALCGNRRWLYGFFLFSTAYLVLVAYLITSQTVVMNNNIHRLLYNVPHWAVYITCLLLVLMISGISLISYRERTQSLLKQMVQQNKDIAWFAEHDQLTGLKNFRALQRHAQLIEADLSSALLFIDLDGFKAVNDSYGHDAGDECLRQVARRLTQIFGEFGVCCRHGGDEFLVLVSAPQGLMLLAPLAQKCLNSLAQPIEFEQRRLQVGASIGIAINKHNQLPLEALRRQADAAMYQAKKRGKGCFVNHGVETSNCAMSDAQASPCKQNQAA</sequence>
<feature type="domain" description="GGDEF" evidence="2">
    <location>
        <begin position="229"/>
        <end position="362"/>
    </location>
</feature>
<feature type="transmembrane region" description="Helical" evidence="1">
    <location>
        <begin position="53"/>
        <end position="72"/>
    </location>
</feature>
<evidence type="ECO:0000313" key="3">
    <source>
        <dbReference type="EMBL" id="RJG42023.1"/>
    </source>
</evidence>
<dbReference type="Pfam" id="PF00990">
    <property type="entry name" value="GGDEF"/>
    <property type="match status" value="1"/>
</dbReference>
<dbReference type="PROSITE" id="PS50887">
    <property type="entry name" value="GGDEF"/>
    <property type="match status" value="1"/>
</dbReference>
<evidence type="ECO:0000259" key="2">
    <source>
        <dbReference type="PROSITE" id="PS50887"/>
    </source>
</evidence>
<proteinExistence type="predicted"/>
<keyword evidence="4" id="KW-1185">Reference proteome</keyword>
<reference evidence="3 4" key="2">
    <citation type="submission" date="2019-01" db="EMBL/GenBank/DDBJ databases">
        <title>Motilimonas pumilus sp. nov., isolated from the gut of sea cucumber (Apostichopus japonicus).</title>
        <authorList>
            <person name="Wang F.-Q."/>
            <person name="Ren L.-H."/>
            <person name="Lin Y.-W."/>
            <person name="Sun G.-H."/>
            <person name="Du Z.-J."/>
            <person name="Zhao J.-X."/>
            <person name="Liu X.-J."/>
            <person name="Liu L.-J."/>
        </authorList>
    </citation>
    <scope>NUCLEOTIDE SEQUENCE [LARGE SCALE GENOMIC DNA]</scope>
    <source>
        <strain evidence="3 4">PLHSC7-2</strain>
    </source>
</reference>
<accession>A0A418YBW8</accession>
<keyword evidence="1" id="KW-1133">Transmembrane helix</keyword>
<gene>
    <name evidence="3" type="ORF">D1Z90_15440</name>
</gene>
<evidence type="ECO:0000256" key="1">
    <source>
        <dbReference type="SAM" id="Phobius"/>
    </source>
</evidence>